<keyword evidence="1" id="KW-0863">Zinc-finger</keyword>
<dbReference type="GO" id="GO:0005634">
    <property type="term" value="C:nucleus"/>
    <property type="evidence" value="ECO:0007669"/>
    <property type="project" value="UniProtKB-SubCell"/>
</dbReference>
<keyword evidence="1" id="KW-0539">Nucleus</keyword>
<dbReference type="Pfam" id="PF12165">
    <property type="entry name" value="Alfin"/>
    <property type="match status" value="1"/>
</dbReference>
<keyword evidence="4" id="KW-1185">Reference proteome</keyword>
<keyword evidence="1" id="KW-0862">Zinc</keyword>
<comment type="subunit">
    <text evidence="1">Interacts with H3K4me3 and to a lesser extent with H3K4me2.</text>
</comment>
<protein>
    <recommendedName>
        <fullName evidence="1">PHD finger protein ALFIN-LIKE</fullName>
    </recommendedName>
</protein>
<comment type="subcellular location">
    <subcellularLocation>
        <location evidence="1">Nucleus</location>
    </subcellularLocation>
</comment>
<proteinExistence type="inferred from homology"/>
<dbReference type="PANTHER" id="PTHR12321:SF98">
    <property type="entry name" value="PHD FINGER PROTEIN ALFIN-LIKE 5"/>
    <property type="match status" value="1"/>
</dbReference>
<name>A0AAP0J415_9MAGN</name>
<keyword evidence="1" id="KW-0805">Transcription regulation</keyword>
<comment type="domain">
    <text evidence="1">The PHD-type zinc finger mediates the binding to H3K4me3.</text>
</comment>
<evidence type="ECO:0000313" key="3">
    <source>
        <dbReference type="EMBL" id="KAK9126048.1"/>
    </source>
</evidence>
<evidence type="ECO:0000256" key="1">
    <source>
        <dbReference type="RuleBase" id="RU369089"/>
    </source>
</evidence>
<dbReference type="GO" id="GO:0008270">
    <property type="term" value="F:zinc ion binding"/>
    <property type="evidence" value="ECO:0007669"/>
    <property type="project" value="UniProtKB-KW"/>
</dbReference>
<keyword evidence="1" id="KW-0804">Transcription</keyword>
<dbReference type="InterPro" id="IPR045104">
    <property type="entry name" value="Alfin"/>
</dbReference>
<organism evidence="3 4">
    <name type="scientific">Stephania cephalantha</name>
    <dbReference type="NCBI Taxonomy" id="152367"/>
    <lineage>
        <taxon>Eukaryota</taxon>
        <taxon>Viridiplantae</taxon>
        <taxon>Streptophyta</taxon>
        <taxon>Embryophyta</taxon>
        <taxon>Tracheophyta</taxon>
        <taxon>Spermatophyta</taxon>
        <taxon>Magnoliopsida</taxon>
        <taxon>Ranunculales</taxon>
        <taxon>Menispermaceae</taxon>
        <taxon>Menispermoideae</taxon>
        <taxon>Cissampelideae</taxon>
        <taxon>Stephania</taxon>
    </lineage>
</organism>
<evidence type="ECO:0000313" key="4">
    <source>
        <dbReference type="Proteomes" id="UP001419268"/>
    </source>
</evidence>
<dbReference type="InterPro" id="IPR021998">
    <property type="entry name" value="Alfin_N"/>
</dbReference>
<dbReference type="PANTHER" id="PTHR12321">
    <property type="entry name" value="CPG BINDING PROTEIN"/>
    <property type="match status" value="1"/>
</dbReference>
<dbReference type="GO" id="GO:0006355">
    <property type="term" value="P:regulation of DNA-templated transcription"/>
    <property type="evidence" value="ECO:0007669"/>
    <property type="project" value="UniProtKB-UniRule"/>
</dbReference>
<keyword evidence="1" id="KW-0479">Metal-binding</keyword>
<dbReference type="GO" id="GO:0006325">
    <property type="term" value="P:chromatin organization"/>
    <property type="evidence" value="ECO:0007669"/>
    <property type="project" value="UniProtKB-UniRule"/>
</dbReference>
<sequence>MTIFILDFLLRRRGLITALTHDLDEFLERCDPGMFNPVSINQLLGFHDFSLFSWDVGSPPPDVPPRLQGIPPGILFKREATPLSDWLLKIVDQGDTWLKTVDAHLCSF</sequence>
<dbReference type="Proteomes" id="UP001419268">
    <property type="component" value="Unassembled WGS sequence"/>
</dbReference>
<dbReference type="GO" id="GO:0042393">
    <property type="term" value="F:histone binding"/>
    <property type="evidence" value="ECO:0007669"/>
    <property type="project" value="UniProtKB-UniRule"/>
</dbReference>
<evidence type="ECO:0000259" key="2">
    <source>
        <dbReference type="Pfam" id="PF12165"/>
    </source>
</evidence>
<dbReference type="AlphaFoldDB" id="A0AAP0J415"/>
<comment type="caution">
    <text evidence="3">The sequence shown here is derived from an EMBL/GenBank/DDBJ whole genome shotgun (WGS) entry which is preliminary data.</text>
</comment>
<accession>A0AAP0J415</accession>
<gene>
    <name evidence="3" type="ORF">Scep_014894</name>
</gene>
<dbReference type="EMBL" id="JBBNAG010000006">
    <property type="protein sequence ID" value="KAK9126048.1"/>
    <property type="molecule type" value="Genomic_DNA"/>
</dbReference>
<reference evidence="3 4" key="1">
    <citation type="submission" date="2024-01" db="EMBL/GenBank/DDBJ databases">
        <title>Genome assemblies of Stephania.</title>
        <authorList>
            <person name="Yang L."/>
        </authorList>
    </citation>
    <scope>NUCLEOTIDE SEQUENCE [LARGE SCALE GENOMIC DNA]</scope>
    <source>
        <strain evidence="3">JXDWG</strain>
        <tissue evidence="3">Leaf</tissue>
    </source>
</reference>
<dbReference type="GO" id="GO:0000976">
    <property type="term" value="F:transcription cis-regulatory region binding"/>
    <property type="evidence" value="ECO:0007669"/>
    <property type="project" value="TreeGrafter"/>
</dbReference>
<keyword evidence="1" id="KW-0156">Chromatin regulator</keyword>
<comment type="similarity">
    <text evidence="1">Belongs to the Alfin family.</text>
</comment>
<comment type="function">
    <text evidence="1">Histone-binding component that specifically recognizes H3 tails trimethylated on 'Lys-4' (H3K4me3), which mark transcription start sites of virtually all active genes.</text>
</comment>
<feature type="domain" description="Alfin N-terminal" evidence="2">
    <location>
        <begin position="6"/>
        <end position="101"/>
    </location>
</feature>
<dbReference type="GO" id="GO:0003712">
    <property type="term" value="F:transcription coregulator activity"/>
    <property type="evidence" value="ECO:0007669"/>
    <property type="project" value="TreeGrafter"/>
</dbReference>